<gene>
    <name evidence="6" type="ORF">ACFS5M_00050</name>
</gene>
<dbReference type="EC" id="1.-.-.-" evidence="6"/>
<dbReference type="InterPro" id="IPR036188">
    <property type="entry name" value="FAD/NAD-bd_sf"/>
</dbReference>
<evidence type="ECO:0000256" key="3">
    <source>
        <dbReference type="ARBA" id="ARBA00022630"/>
    </source>
</evidence>
<name>A0ABW5WLA6_9FLAO</name>
<organism evidence="6 7">
    <name type="scientific">Lacinutrix iliipiscaria</name>
    <dbReference type="NCBI Taxonomy" id="1230532"/>
    <lineage>
        <taxon>Bacteria</taxon>
        <taxon>Pseudomonadati</taxon>
        <taxon>Bacteroidota</taxon>
        <taxon>Flavobacteriia</taxon>
        <taxon>Flavobacteriales</taxon>
        <taxon>Flavobacteriaceae</taxon>
        <taxon>Lacinutrix</taxon>
    </lineage>
</organism>
<dbReference type="InterPro" id="IPR006076">
    <property type="entry name" value="FAD-dep_OxRdtase"/>
</dbReference>
<dbReference type="Proteomes" id="UP001597533">
    <property type="component" value="Unassembled WGS sequence"/>
</dbReference>
<evidence type="ECO:0000313" key="7">
    <source>
        <dbReference type="Proteomes" id="UP001597533"/>
    </source>
</evidence>
<dbReference type="EMBL" id="JBHUOV010000001">
    <property type="protein sequence ID" value="MFD2822038.1"/>
    <property type="molecule type" value="Genomic_DNA"/>
</dbReference>
<dbReference type="PANTHER" id="PTHR13847">
    <property type="entry name" value="SARCOSINE DEHYDROGENASE-RELATED"/>
    <property type="match status" value="1"/>
</dbReference>
<evidence type="ECO:0000259" key="5">
    <source>
        <dbReference type="Pfam" id="PF01266"/>
    </source>
</evidence>
<protein>
    <submittedName>
        <fullName evidence="6">NAD(P)/FAD-dependent oxidoreductase</fullName>
        <ecNumber evidence="6">1.-.-.-</ecNumber>
    </submittedName>
</protein>
<keyword evidence="3" id="KW-0285">Flavoprotein</keyword>
<feature type="domain" description="FAD dependent oxidoreductase" evidence="5">
    <location>
        <begin position="4"/>
        <end position="325"/>
    </location>
</feature>
<dbReference type="Pfam" id="PF01266">
    <property type="entry name" value="DAO"/>
    <property type="match status" value="1"/>
</dbReference>
<reference evidence="7" key="1">
    <citation type="journal article" date="2019" name="Int. J. Syst. Evol. Microbiol.">
        <title>The Global Catalogue of Microorganisms (GCM) 10K type strain sequencing project: providing services to taxonomists for standard genome sequencing and annotation.</title>
        <authorList>
            <consortium name="The Broad Institute Genomics Platform"/>
            <consortium name="The Broad Institute Genome Sequencing Center for Infectious Disease"/>
            <person name="Wu L."/>
            <person name="Ma J."/>
        </authorList>
    </citation>
    <scope>NUCLEOTIDE SEQUENCE [LARGE SCALE GENOMIC DNA]</scope>
    <source>
        <strain evidence="7">KCTC 32141</strain>
    </source>
</reference>
<keyword evidence="4 6" id="KW-0560">Oxidoreductase</keyword>
<dbReference type="Gene3D" id="3.50.50.60">
    <property type="entry name" value="FAD/NAD(P)-binding domain"/>
    <property type="match status" value="1"/>
</dbReference>
<evidence type="ECO:0000256" key="2">
    <source>
        <dbReference type="ARBA" id="ARBA00009410"/>
    </source>
</evidence>
<dbReference type="Gene3D" id="3.30.9.10">
    <property type="entry name" value="D-Amino Acid Oxidase, subunit A, domain 2"/>
    <property type="match status" value="1"/>
</dbReference>
<comment type="cofactor">
    <cofactor evidence="1">
        <name>FAD</name>
        <dbReference type="ChEBI" id="CHEBI:57692"/>
    </cofactor>
</comment>
<dbReference type="SUPFAM" id="SSF51971">
    <property type="entry name" value="Nucleotide-binding domain"/>
    <property type="match status" value="1"/>
</dbReference>
<comment type="caution">
    <text evidence="6">The sequence shown here is derived from an EMBL/GenBank/DDBJ whole genome shotgun (WGS) entry which is preliminary data.</text>
</comment>
<dbReference type="SUPFAM" id="SSF54373">
    <property type="entry name" value="FAD-linked reductases, C-terminal domain"/>
    <property type="match status" value="1"/>
</dbReference>
<dbReference type="RefSeq" id="WP_183484000.1">
    <property type="nucleotide sequence ID" value="NZ_JBHUOV010000001.1"/>
</dbReference>
<accession>A0ABW5WLA6</accession>
<sequence length="349" mass="39658">MNVDYIIVGCGLAGIHFCEQLKAHHKTFMVFDDQSQQSSIVAGGLYNPVVLKRFTSVWKSDEQLQLALPMYQALERDLQVKLDYKIPVLRRFTSIEEQNNWLIASDHPTLSKHLSPSIIKNNNTFIEASFGFGKVLHTGRIDTATLISAYKNQLKETKALIEEAFEYNLLKSETQLQYKNITANHIVFAEGFGLKKNVFFKDLPLNEAKGELLTIHAPDLKMNFILKSSVFLIPLGHDLYRVGATYDWKDKSNAITSQAKEELLNKLKTFLKCDFKVVNHVAGIRPTVIDRRPLVGSHSVHFNIHVLNGLGTRGVMIAPYVAKQLYRFIEHGLALDEEVDISRFRKASR</sequence>
<dbReference type="GO" id="GO:0016491">
    <property type="term" value="F:oxidoreductase activity"/>
    <property type="evidence" value="ECO:0007669"/>
    <property type="project" value="UniProtKB-KW"/>
</dbReference>
<proteinExistence type="inferred from homology"/>
<dbReference type="PANTHER" id="PTHR13847:SF286">
    <property type="entry name" value="D-AMINO ACID DEHYDROGENASE"/>
    <property type="match status" value="1"/>
</dbReference>
<evidence type="ECO:0000313" key="6">
    <source>
        <dbReference type="EMBL" id="MFD2822038.1"/>
    </source>
</evidence>
<comment type="similarity">
    <text evidence="2">Belongs to the DadA oxidoreductase family.</text>
</comment>
<evidence type="ECO:0000256" key="1">
    <source>
        <dbReference type="ARBA" id="ARBA00001974"/>
    </source>
</evidence>
<evidence type="ECO:0000256" key="4">
    <source>
        <dbReference type="ARBA" id="ARBA00023002"/>
    </source>
</evidence>
<keyword evidence="7" id="KW-1185">Reference proteome</keyword>